<dbReference type="GO" id="GO:0003735">
    <property type="term" value="F:structural constituent of ribosome"/>
    <property type="evidence" value="ECO:0007669"/>
    <property type="project" value="InterPro"/>
</dbReference>
<evidence type="ECO:0000256" key="2">
    <source>
        <dbReference type="ARBA" id="ARBA00022980"/>
    </source>
</evidence>
<feature type="domain" description="Large ribosomal subunit protein uL15/eL18" evidence="6">
    <location>
        <begin position="2"/>
        <end position="187"/>
    </location>
</feature>
<protein>
    <submittedName>
        <fullName evidence="7">60S ribosomal protein L18-B</fullName>
    </submittedName>
</protein>
<comment type="similarity">
    <text evidence="1">Belongs to the eukaryotic ribosomal protein eL18 family.</text>
</comment>
<dbReference type="AlphaFoldDB" id="A0A1U7LHH1"/>
<reference evidence="7 8" key="1">
    <citation type="submission" date="2016-04" db="EMBL/GenBank/DDBJ databases">
        <title>Evolutionary innovation and constraint leading to complex multicellularity in the Ascomycota.</title>
        <authorList>
            <person name="Cisse O."/>
            <person name="Nguyen A."/>
            <person name="Hewitt D.A."/>
            <person name="Jedd G."/>
            <person name="Stajich J.E."/>
        </authorList>
    </citation>
    <scope>NUCLEOTIDE SEQUENCE [LARGE SCALE GENOMIC DNA]</scope>
    <source>
        <strain evidence="7 8">DAH-3</strain>
    </source>
</reference>
<evidence type="ECO:0000313" key="8">
    <source>
        <dbReference type="Proteomes" id="UP000186594"/>
    </source>
</evidence>
<sequence>MGIDIASHHVKKRQRTAPKSSNVYLKLLVKLYRFLARRTDSKFNKAILHRLFLSNTYKPPMSVSKIARQLQSKDATENASKTVVVVGTITDDIRLAELPKMRIAALRFTQTARERIIKAGGECLTLDQLALRAPTGSNTLLMRGSRNREALKHFGMGPNKHKKPFVRSKGRKFERARGRRNSKGFKV</sequence>
<dbReference type="Proteomes" id="UP000186594">
    <property type="component" value="Unassembled WGS sequence"/>
</dbReference>
<dbReference type="SUPFAM" id="SSF52080">
    <property type="entry name" value="Ribosomal proteins L15p and L18e"/>
    <property type="match status" value="1"/>
</dbReference>
<dbReference type="FunFam" id="3.100.10.10:FF:000001">
    <property type="entry name" value="60S ribosomal protein L18"/>
    <property type="match status" value="1"/>
</dbReference>
<comment type="caution">
    <text evidence="7">The sequence shown here is derived from an EMBL/GenBank/DDBJ whole genome shotgun (WGS) entry which is preliminary data.</text>
</comment>
<comment type="subunit">
    <text evidence="4">Component of the large ribosomal subunit (LSU). Mature yeast ribosomes consist of a small (40S) and a large (60S) subunit. The 40S small subunit contains 1 molecule of ribosomal RNA (18S rRNA) and at least 33 different proteins. The large 60S subunit contains 3 rRNA molecules (25S, 5.8S and 5S rRNA) and at least 46 different proteins. eL18 interacts with NAP1.</text>
</comment>
<dbReference type="GO" id="GO:0006412">
    <property type="term" value="P:translation"/>
    <property type="evidence" value="ECO:0007669"/>
    <property type="project" value="InterPro"/>
</dbReference>
<dbReference type="OMA" id="IDICHKN"/>
<evidence type="ECO:0000256" key="3">
    <source>
        <dbReference type="ARBA" id="ARBA00023274"/>
    </source>
</evidence>
<feature type="compositionally biased region" description="Basic residues" evidence="5">
    <location>
        <begin position="177"/>
        <end position="187"/>
    </location>
</feature>
<evidence type="ECO:0000256" key="4">
    <source>
        <dbReference type="ARBA" id="ARBA00062522"/>
    </source>
</evidence>
<dbReference type="Pfam" id="PF17135">
    <property type="entry name" value="Ribosomal_L18"/>
    <property type="match status" value="1"/>
</dbReference>
<keyword evidence="2 7" id="KW-0689">Ribosomal protein</keyword>
<dbReference type="PANTHER" id="PTHR10934:SF2">
    <property type="entry name" value="LARGE RIBOSOMAL SUBUNIT PROTEIN EL18"/>
    <property type="match status" value="1"/>
</dbReference>
<dbReference type="PANTHER" id="PTHR10934">
    <property type="entry name" value="60S RIBOSOMAL PROTEIN L18"/>
    <property type="match status" value="1"/>
</dbReference>
<accession>A0A1U7LHH1</accession>
<evidence type="ECO:0000256" key="1">
    <source>
        <dbReference type="ARBA" id="ARBA00006815"/>
    </source>
</evidence>
<feature type="compositionally biased region" description="Basic residues" evidence="5">
    <location>
        <begin position="159"/>
        <end position="170"/>
    </location>
</feature>
<feature type="region of interest" description="Disordered" evidence="5">
    <location>
        <begin position="153"/>
        <end position="187"/>
    </location>
</feature>
<organism evidence="7 8">
    <name type="scientific">Neolecta irregularis (strain DAH-3)</name>
    <dbReference type="NCBI Taxonomy" id="1198029"/>
    <lineage>
        <taxon>Eukaryota</taxon>
        <taxon>Fungi</taxon>
        <taxon>Dikarya</taxon>
        <taxon>Ascomycota</taxon>
        <taxon>Taphrinomycotina</taxon>
        <taxon>Neolectales</taxon>
        <taxon>Neolectaceae</taxon>
        <taxon>Neolecta</taxon>
    </lineage>
</organism>
<dbReference type="InterPro" id="IPR021131">
    <property type="entry name" value="Ribosomal_uL15/eL18"/>
</dbReference>
<evidence type="ECO:0000259" key="6">
    <source>
        <dbReference type="Pfam" id="PF17135"/>
    </source>
</evidence>
<name>A0A1U7LHH1_NEOID</name>
<keyword evidence="8" id="KW-1185">Reference proteome</keyword>
<evidence type="ECO:0000313" key="7">
    <source>
        <dbReference type="EMBL" id="OLL22097.1"/>
    </source>
</evidence>
<gene>
    <name evidence="7" type="ORF">NEOLI_002808</name>
</gene>
<dbReference type="OrthoDB" id="6353017at2759"/>
<dbReference type="GO" id="GO:0022625">
    <property type="term" value="C:cytosolic large ribosomal subunit"/>
    <property type="evidence" value="ECO:0007669"/>
    <property type="project" value="TreeGrafter"/>
</dbReference>
<evidence type="ECO:0000256" key="5">
    <source>
        <dbReference type="SAM" id="MobiDB-lite"/>
    </source>
</evidence>
<dbReference type="InterPro" id="IPR000039">
    <property type="entry name" value="Ribosomal_eL18"/>
</dbReference>
<dbReference type="STRING" id="1198029.A0A1U7LHH1"/>
<proteinExistence type="inferred from homology"/>
<keyword evidence="3" id="KW-0687">Ribonucleoprotein</keyword>
<dbReference type="GO" id="GO:0003723">
    <property type="term" value="F:RNA binding"/>
    <property type="evidence" value="ECO:0007669"/>
    <property type="project" value="TreeGrafter"/>
</dbReference>
<dbReference type="EMBL" id="LXFE01003903">
    <property type="protein sequence ID" value="OLL22097.1"/>
    <property type="molecule type" value="Genomic_DNA"/>
</dbReference>
<dbReference type="Gene3D" id="3.100.10.10">
    <property type="match status" value="1"/>
</dbReference>
<dbReference type="InterPro" id="IPR036227">
    <property type="entry name" value="Ribosomal_uL15/eL18_sf"/>
</dbReference>